<evidence type="ECO:0000256" key="3">
    <source>
        <dbReference type="ARBA" id="ARBA00023125"/>
    </source>
</evidence>
<reference evidence="8 9" key="1">
    <citation type="submission" date="2016-11" db="EMBL/GenBank/DDBJ databases">
        <authorList>
            <person name="Jaros S."/>
            <person name="Januszkiewicz K."/>
            <person name="Wedrychowicz H."/>
        </authorList>
    </citation>
    <scope>NUCLEOTIDE SEQUENCE [LARGE SCALE GENOMIC DNA]</scope>
    <source>
        <strain evidence="8 9">DSM 6191</strain>
    </source>
</reference>
<dbReference type="AlphaFoldDB" id="A0A1M5ZQL8"/>
<dbReference type="RefSeq" id="WP_073021184.1">
    <property type="nucleotide sequence ID" value="NZ_FQXU01000010.1"/>
</dbReference>
<dbReference type="InterPro" id="IPR006119">
    <property type="entry name" value="Resolv_N"/>
</dbReference>
<dbReference type="Gene3D" id="3.40.50.1390">
    <property type="entry name" value="Resolvase, N-terminal catalytic domain"/>
    <property type="match status" value="1"/>
</dbReference>
<evidence type="ECO:0000256" key="4">
    <source>
        <dbReference type="ARBA" id="ARBA00023172"/>
    </source>
</evidence>
<evidence type="ECO:0000259" key="7">
    <source>
        <dbReference type="PROSITE" id="PS51736"/>
    </source>
</evidence>
<proteinExistence type="inferred from homology"/>
<evidence type="ECO:0000313" key="8">
    <source>
        <dbReference type="EMBL" id="SHI26577.1"/>
    </source>
</evidence>
<evidence type="ECO:0000256" key="5">
    <source>
        <dbReference type="PIRSR" id="PIRSR606118-50"/>
    </source>
</evidence>
<evidence type="ECO:0000256" key="2">
    <source>
        <dbReference type="ARBA" id="ARBA00022908"/>
    </source>
</evidence>
<accession>A0A1M5ZQL8</accession>
<dbReference type="PANTHER" id="PTHR30461:SF26">
    <property type="entry name" value="RESOLVASE HOMOLOG YNEB"/>
    <property type="match status" value="1"/>
</dbReference>
<keyword evidence="3" id="KW-0238">DNA-binding</keyword>
<dbReference type="SUPFAM" id="SSF53041">
    <property type="entry name" value="Resolvase-like"/>
    <property type="match status" value="1"/>
</dbReference>
<organism evidence="8 9">
    <name type="scientific">Clostridium intestinale DSM 6191</name>
    <dbReference type="NCBI Taxonomy" id="1121320"/>
    <lineage>
        <taxon>Bacteria</taxon>
        <taxon>Bacillati</taxon>
        <taxon>Bacillota</taxon>
        <taxon>Clostridia</taxon>
        <taxon>Eubacteriales</taxon>
        <taxon>Clostridiaceae</taxon>
        <taxon>Clostridium</taxon>
    </lineage>
</organism>
<dbReference type="GO" id="GO:0000150">
    <property type="term" value="F:DNA strand exchange activity"/>
    <property type="evidence" value="ECO:0007669"/>
    <property type="project" value="InterPro"/>
</dbReference>
<dbReference type="EMBL" id="FQXU01000010">
    <property type="protein sequence ID" value="SHI26577.1"/>
    <property type="molecule type" value="Genomic_DNA"/>
</dbReference>
<name>A0A1M5ZQL8_9CLOT</name>
<keyword evidence="4" id="KW-0233">DNA recombination</keyword>
<dbReference type="InterPro" id="IPR036162">
    <property type="entry name" value="Resolvase-like_N_sf"/>
</dbReference>
<evidence type="ECO:0000313" key="9">
    <source>
        <dbReference type="Proteomes" id="UP000184241"/>
    </source>
</evidence>
<evidence type="ECO:0000256" key="1">
    <source>
        <dbReference type="ARBA" id="ARBA00009913"/>
    </source>
</evidence>
<dbReference type="PANTHER" id="PTHR30461">
    <property type="entry name" value="DNA-INVERTASE FROM LAMBDOID PROPHAGE"/>
    <property type="match status" value="1"/>
</dbReference>
<evidence type="ECO:0000256" key="6">
    <source>
        <dbReference type="PROSITE-ProRule" id="PRU10137"/>
    </source>
</evidence>
<sequence length="207" mass="24769">MYFAYCRVSSKTQNLQKQIENIENYCKKNNIEIDKWFLDKESGKDFNRTEYLKLKEQLRKEDIVICTELDRFGRNKEMIKEEWHYITKQIGANIILTDMEILNSANKSDLERQLINDIVFNLYSYMAEKERIKTKERQKDGITIAKKAGKYKGRQPIKLNREQFARVYAEWKRGLITAKRAMELLGIKANTFYRNVKIFEEENNLRG</sequence>
<dbReference type="SMART" id="SM00857">
    <property type="entry name" value="Resolvase"/>
    <property type="match status" value="1"/>
</dbReference>
<keyword evidence="2" id="KW-0229">DNA integration</keyword>
<gene>
    <name evidence="8" type="ORF">SAMN02745941_03266</name>
</gene>
<protein>
    <submittedName>
        <fullName evidence="8">Site-specific DNA recombinase</fullName>
    </submittedName>
</protein>
<dbReference type="GO" id="GO:0015074">
    <property type="term" value="P:DNA integration"/>
    <property type="evidence" value="ECO:0007669"/>
    <property type="project" value="UniProtKB-KW"/>
</dbReference>
<dbReference type="Pfam" id="PF00239">
    <property type="entry name" value="Resolvase"/>
    <property type="match status" value="1"/>
</dbReference>
<dbReference type="PROSITE" id="PS51736">
    <property type="entry name" value="RECOMBINASES_3"/>
    <property type="match status" value="1"/>
</dbReference>
<feature type="domain" description="Resolvase/invertase-type recombinase catalytic" evidence="7">
    <location>
        <begin position="1"/>
        <end position="149"/>
    </location>
</feature>
<dbReference type="PROSITE" id="PS00397">
    <property type="entry name" value="RECOMBINASES_1"/>
    <property type="match status" value="1"/>
</dbReference>
<comment type="similarity">
    <text evidence="1">Belongs to the site-specific recombinase resolvase family.</text>
</comment>
<dbReference type="GO" id="GO:0003677">
    <property type="term" value="F:DNA binding"/>
    <property type="evidence" value="ECO:0007669"/>
    <property type="project" value="UniProtKB-KW"/>
</dbReference>
<dbReference type="CDD" id="cd03768">
    <property type="entry name" value="SR_ResInv"/>
    <property type="match status" value="1"/>
</dbReference>
<dbReference type="InterPro" id="IPR050639">
    <property type="entry name" value="SSR_resolvase"/>
</dbReference>
<dbReference type="InterPro" id="IPR006118">
    <property type="entry name" value="Recombinase_CS"/>
</dbReference>
<feature type="active site" description="O-(5'-phospho-DNA)-serine intermediate" evidence="5 6">
    <location>
        <position position="9"/>
    </location>
</feature>
<dbReference type="Proteomes" id="UP000184241">
    <property type="component" value="Unassembled WGS sequence"/>
</dbReference>